<protein>
    <submittedName>
        <fullName evidence="2">Uncharacterized protein</fullName>
    </submittedName>
</protein>
<evidence type="ECO:0000256" key="1">
    <source>
        <dbReference type="SAM" id="Phobius"/>
    </source>
</evidence>
<dbReference type="EMBL" id="GBRH01199046">
    <property type="protein sequence ID" value="JAD98849.1"/>
    <property type="molecule type" value="Transcribed_RNA"/>
</dbReference>
<organism evidence="2">
    <name type="scientific">Arundo donax</name>
    <name type="common">Giant reed</name>
    <name type="synonym">Donax arundinaceus</name>
    <dbReference type="NCBI Taxonomy" id="35708"/>
    <lineage>
        <taxon>Eukaryota</taxon>
        <taxon>Viridiplantae</taxon>
        <taxon>Streptophyta</taxon>
        <taxon>Embryophyta</taxon>
        <taxon>Tracheophyta</taxon>
        <taxon>Spermatophyta</taxon>
        <taxon>Magnoliopsida</taxon>
        <taxon>Liliopsida</taxon>
        <taxon>Poales</taxon>
        <taxon>Poaceae</taxon>
        <taxon>PACMAD clade</taxon>
        <taxon>Arundinoideae</taxon>
        <taxon>Arundineae</taxon>
        <taxon>Arundo</taxon>
    </lineage>
</organism>
<feature type="transmembrane region" description="Helical" evidence="1">
    <location>
        <begin position="20"/>
        <end position="37"/>
    </location>
</feature>
<sequence length="38" mass="4181">MFAYKFVILAGHNSFGSTLGLHSTLCIVFSIILCSIYL</sequence>
<evidence type="ECO:0000313" key="2">
    <source>
        <dbReference type="EMBL" id="JAD98849.1"/>
    </source>
</evidence>
<keyword evidence="1" id="KW-0812">Transmembrane</keyword>
<dbReference type="AlphaFoldDB" id="A0A0A9EDJ1"/>
<keyword evidence="1" id="KW-0472">Membrane</keyword>
<reference evidence="2" key="1">
    <citation type="submission" date="2014-09" db="EMBL/GenBank/DDBJ databases">
        <authorList>
            <person name="Magalhaes I.L.F."/>
            <person name="Oliveira U."/>
            <person name="Santos F.R."/>
            <person name="Vidigal T.H.D.A."/>
            <person name="Brescovit A.D."/>
            <person name="Santos A.J."/>
        </authorList>
    </citation>
    <scope>NUCLEOTIDE SEQUENCE</scope>
    <source>
        <tissue evidence="2">Shoot tissue taken approximately 20 cm above the soil surface</tissue>
    </source>
</reference>
<accession>A0A0A9EDJ1</accession>
<name>A0A0A9EDJ1_ARUDO</name>
<keyword evidence="1" id="KW-1133">Transmembrane helix</keyword>
<proteinExistence type="predicted"/>
<reference evidence="2" key="2">
    <citation type="journal article" date="2015" name="Data Brief">
        <title>Shoot transcriptome of the giant reed, Arundo donax.</title>
        <authorList>
            <person name="Barrero R.A."/>
            <person name="Guerrero F.D."/>
            <person name="Moolhuijzen P."/>
            <person name="Goolsby J.A."/>
            <person name="Tidwell J."/>
            <person name="Bellgard S.E."/>
            <person name="Bellgard M.I."/>
        </authorList>
    </citation>
    <scope>NUCLEOTIDE SEQUENCE</scope>
    <source>
        <tissue evidence="2">Shoot tissue taken approximately 20 cm above the soil surface</tissue>
    </source>
</reference>